<evidence type="ECO:0000313" key="2">
    <source>
        <dbReference type="EMBL" id="KAK1259480.1"/>
    </source>
</evidence>
<reference evidence="2" key="2">
    <citation type="submission" date="2023-06" db="EMBL/GenBank/DDBJ databases">
        <authorList>
            <person name="Ma L."/>
            <person name="Liu K.-W."/>
            <person name="Li Z."/>
            <person name="Hsiao Y.-Y."/>
            <person name="Qi Y."/>
            <person name="Fu T."/>
            <person name="Tang G."/>
            <person name="Zhang D."/>
            <person name="Sun W.-H."/>
            <person name="Liu D.-K."/>
            <person name="Li Y."/>
            <person name="Chen G.-Z."/>
            <person name="Liu X.-D."/>
            <person name="Liao X.-Y."/>
            <person name="Jiang Y.-T."/>
            <person name="Yu X."/>
            <person name="Hao Y."/>
            <person name="Huang J."/>
            <person name="Zhao X.-W."/>
            <person name="Ke S."/>
            <person name="Chen Y.-Y."/>
            <person name="Wu W.-L."/>
            <person name="Hsu J.-L."/>
            <person name="Lin Y.-F."/>
            <person name="Huang M.-D."/>
            <person name="Li C.-Y."/>
            <person name="Huang L."/>
            <person name="Wang Z.-W."/>
            <person name="Zhao X."/>
            <person name="Zhong W.-Y."/>
            <person name="Peng D.-H."/>
            <person name="Ahmad S."/>
            <person name="Lan S."/>
            <person name="Zhang J.-S."/>
            <person name="Tsai W.-C."/>
            <person name="Van De Peer Y."/>
            <person name="Liu Z.-J."/>
        </authorList>
    </citation>
    <scope>NUCLEOTIDE SEQUENCE</scope>
    <source>
        <strain evidence="2">SCP</strain>
        <tissue evidence="2">Leaves</tissue>
    </source>
</reference>
<keyword evidence="3" id="KW-1185">Reference proteome</keyword>
<organism evidence="2 3">
    <name type="scientific">Acorus gramineus</name>
    <name type="common">Dwarf sweet flag</name>
    <dbReference type="NCBI Taxonomy" id="55184"/>
    <lineage>
        <taxon>Eukaryota</taxon>
        <taxon>Viridiplantae</taxon>
        <taxon>Streptophyta</taxon>
        <taxon>Embryophyta</taxon>
        <taxon>Tracheophyta</taxon>
        <taxon>Spermatophyta</taxon>
        <taxon>Magnoliopsida</taxon>
        <taxon>Liliopsida</taxon>
        <taxon>Acoraceae</taxon>
        <taxon>Acorus</taxon>
    </lineage>
</organism>
<dbReference type="AlphaFoldDB" id="A0AAV9A5T7"/>
<gene>
    <name evidence="2" type="ORF">QJS04_geneDACA021488</name>
</gene>
<name>A0AAV9A5T7_ACOGR</name>
<protein>
    <recommendedName>
        <fullName evidence="1">PORR domain-containing protein</fullName>
    </recommendedName>
</protein>
<dbReference type="GO" id="GO:0003723">
    <property type="term" value="F:RNA binding"/>
    <property type="evidence" value="ECO:0007669"/>
    <property type="project" value="InterPro"/>
</dbReference>
<comment type="caution">
    <text evidence="2">The sequence shown here is derived from an EMBL/GenBank/DDBJ whole genome shotgun (WGS) entry which is preliminary data.</text>
</comment>
<accession>A0AAV9A5T7</accession>
<dbReference type="PANTHER" id="PTHR31476:SF6">
    <property type="entry name" value="EMB|CAB68190.1"/>
    <property type="match status" value="1"/>
</dbReference>
<proteinExistence type="predicted"/>
<dbReference type="InterPro" id="IPR045040">
    <property type="entry name" value="PORR_fam"/>
</dbReference>
<dbReference type="Pfam" id="PF11955">
    <property type="entry name" value="PORR"/>
    <property type="match status" value="1"/>
</dbReference>
<reference evidence="2" key="1">
    <citation type="journal article" date="2023" name="Nat. Commun.">
        <title>Diploid and tetraploid genomes of Acorus and the evolution of monocots.</title>
        <authorList>
            <person name="Ma L."/>
            <person name="Liu K.W."/>
            <person name="Li Z."/>
            <person name="Hsiao Y.Y."/>
            <person name="Qi Y."/>
            <person name="Fu T."/>
            <person name="Tang G.D."/>
            <person name="Zhang D."/>
            <person name="Sun W.H."/>
            <person name="Liu D.K."/>
            <person name="Li Y."/>
            <person name="Chen G.Z."/>
            <person name="Liu X.D."/>
            <person name="Liao X.Y."/>
            <person name="Jiang Y.T."/>
            <person name="Yu X."/>
            <person name="Hao Y."/>
            <person name="Huang J."/>
            <person name="Zhao X.W."/>
            <person name="Ke S."/>
            <person name="Chen Y.Y."/>
            <person name="Wu W.L."/>
            <person name="Hsu J.L."/>
            <person name="Lin Y.F."/>
            <person name="Huang M.D."/>
            <person name="Li C.Y."/>
            <person name="Huang L."/>
            <person name="Wang Z.W."/>
            <person name="Zhao X."/>
            <person name="Zhong W.Y."/>
            <person name="Peng D.H."/>
            <person name="Ahmad S."/>
            <person name="Lan S."/>
            <person name="Zhang J.S."/>
            <person name="Tsai W.C."/>
            <person name="Van de Peer Y."/>
            <person name="Liu Z.J."/>
        </authorList>
    </citation>
    <scope>NUCLEOTIDE SEQUENCE</scope>
    <source>
        <strain evidence="2">SCP</strain>
    </source>
</reference>
<feature type="domain" description="PORR" evidence="1">
    <location>
        <begin position="37"/>
        <end position="360"/>
    </location>
</feature>
<evidence type="ECO:0000259" key="1">
    <source>
        <dbReference type="Pfam" id="PF11955"/>
    </source>
</evidence>
<dbReference type="InterPro" id="IPR021099">
    <property type="entry name" value="PORR_domain"/>
</dbReference>
<sequence>MLAFQRRRLAAAELGSAASWALLWQRRSLVNVRLKWVKDRSLDRAVSRERHLPTVHSLLESISSHPRKTLPSSHLPFFIPRLLLPESVRRSPSDFLRWFPSLFREHTGRCRRRFGLTEEALDLRREELLVLRSSEPDLVDRLCKLLMLTRDRSLPLNAVNQLRWDLGLPSDYLDSLLPRHPDRLRLVRLPEGGGAVDLVRWDDRLAVSELQRNAEPGADAEGLAFPIRFTRGFGLKKKCVSWLQEWQTLPYTSPYADASCLDPRTDVSEKRIVGVFHELLHLTLAKKTRRANLSHLRRPLSLPFKFTKVFGRHPGIFYVSQKLATHTIVLREAYGGGRGLIQKHPLVGIRERYLELMRKGCIDNKEKMIIEGDGDGRVCTITEDSDDETE</sequence>
<dbReference type="PANTHER" id="PTHR31476">
    <property type="entry name" value="PROTEIN WHAT'S THIS FACTOR 1 HOMOLOG, CHLOROPLASTIC"/>
    <property type="match status" value="1"/>
</dbReference>
<dbReference type="Proteomes" id="UP001179952">
    <property type="component" value="Unassembled WGS sequence"/>
</dbReference>
<evidence type="ECO:0000313" key="3">
    <source>
        <dbReference type="Proteomes" id="UP001179952"/>
    </source>
</evidence>
<dbReference type="EMBL" id="JAUJYN010000012">
    <property type="protein sequence ID" value="KAK1259480.1"/>
    <property type="molecule type" value="Genomic_DNA"/>
</dbReference>